<proteinExistence type="predicted"/>
<reference evidence="2 3" key="1">
    <citation type="journal article" date="2021" name="BMC Genomics">
        <title>Datura genome reveals duplications of psychoactive alkaloid biosynthetic genes and high mutation rate following tissue culture.</title>
        <authorList>
            <person name="Rajewski A."/>
            <person name="Carter-House D."/>
            <person name="Stajich J."/>
            <person name="Litt A."/>
        </authorList>
    </citation>
    <scope>NUCLEOTIDE SEQUENCE [LARGE SCALE GENOMIC DNA]</scope>
    <source>
        <strain evidence="2">AR-01</strain>
    </source>
</reference>
<dbReference type="PANTHER" id="PTHR13052">
    <property type="entry name" value="NFRKB-RELATED"/>
    <property type="match status" value="1"/>
</dbReference>
<dbReference type="Proteomes" id="UP000823775">
    <property type="component" value="Unassembled WGS sequence"/>
</dbReference>
<dbReference type="PANTHER" id="PTHR13052:SF0">
    <property type="entry name" value="DNA-BINDING PROTEIN-LIKE"/>
    <property type="match status" value="1"/>
</dbReference>
<protein>
    <recommendedName>
        <fullName evidence="1">Nuclear factor related to kappa-B-binding protein second winged helix domain-containing protein</fullName>
    </recommendedName>
</protein>
<sequence length="226" mass="26234">MVRSVVSPLKSCRGKTLIKVRDHYIIKCNRPLKFTALCLVRDAAARLPEGVGTRADICVLVRDSQFVFEDSSDSQINKVVGGELDRLHYENDPCLKYEKRWHQWAYSSKRKLSVFKFYTQIIFKMHTVPRSTYNLVNLQIWDVLNSELQVPYQNTYISSCSNTSKQSRSCTSYQTKDLIVLRLFTALESFNLSQKFPHCISTSYGGFIRQPILRRQSSLWKLVFCP</sequence>
<organism evidence="2 3">
    <name type="scientific">Datura stramonium</name>
    <name type="common">Jimsonweed</name>
    <name type="synonym">Common thornapple</name>
    <dbReference type="NCBI Taxonomy" id="4076"/>
    <lineage>
        <taxon>Eukaryota</taxon>
        <taxon>Viridiplantae</taxon>
        <taxon>Streptophyta</taxon>
        <taxon>Embryophyta</taxon>
        <taxon>Tracheophyta</taxon>
        <taxon>Spermatophyta</taxon>
        <taxon>Magnoliopsida</taxon>
        <taxon>eudicotyledons</taxon>
        <taxon>Gunneridae</taxon>
        <taxon>Pentapetalae</taxon>
        <taxon>asterids</taxon>
        <taxon>lamiids</taxon>
        <taxon>Solanales</taxon>
        <taxon>Solanaceae</taxon>
        <taxon>Solanoideae</taxon>
        <taxon>Datureae</taxon>
        <taxon>Datura</taxon>
    </lineage>
</organism>
<gene>
    <name evidence="2" type="ORF">HAX54_020939</name>
</gene>
<dbReference type="EMBL" id="JACEIK010002512">
    <property type="protein sequence ID" value="MCD9637572.1"/>
    <property type="molecule type" value="Genomic_DNA"/>
</dbReference>
<evidence type="ECO:0000259" key="1">
    <source>
        <dbReference type="Pfam" id="PF25793"/>
    </source>
</evidence>
<dbReference type="InterPro" id="IPR024867">
    <property type="entry name" value="NFRKB"/>
</dbReference>
<evidence type="ECO:0000313" key="2">
    <source>
        <dbReference type="EMBL" id="MCD9637572.1"/>
    </source>
</evidence>
<dbReference type="Pfam" id="PF25793">
    <property type="entry name" value="WHD_2nd_NFRKB"/>
    <property type="match status" value="1"/>
</dbReference>
<keyword evidence="3" id="KW-1185">Reference proteome</keyword>
<accession>A0ABS8UTE0</accession>
<name>A0ABS8UTE0_DATST</name>
<dbReference type="InterPro" id="IPR057748">
    <property type="entry name" value="NFRKB_WH_2"/>
</dbReference>
<feature type="domain" description="Nuclear factor related to kappa-B-binding protein second winged helix" evidence="1">
    <location>
        <begin position="3"/>
        <end position="109"/>
    </location>
</feature>
<evidence type="ECO:0000313" key="3">
    <source>
        <dbReference type="Proteomes" id="UP000823775"/>
    </source>
</evidence>
<comment type="caution">
    <text evidence="2">The sequence shown here is derived from an EMBL/GenBank/DDBJ whole genome shotgun (WGS) entry which is preliminary data.</text>
</comment>